<feature type="domain" description="Ketopantoate reductase N-terminal" evidence="1">
    <location>
        <begin position="8"/>
        <end position="168"/>
    </location>
</feature>
<evidence type="ECO:0000259" key="1">
    <source>
        <dbReference type="Pfam" id="PF02558"/>
    </source>
</evidence>
<sequence length="369" mass="40488">MTENKQKVLIIGLGAVGVVSAYIAQASGKADVTVVARSNYDLVKERGIDIKSELLGNHDGWRPDRICKTVEEAAATDVPYAYVLVVTKCLPDVLPTSTLLAPLFKLAVQPTYVLVQNGLGIEVELYSTILKELGKPPDIISVAMFIVANQLSPNAFQSGSYARYVYGVYRPNDFTTVQNTPHEQRLLDDLEAIISAGGGTAEPVPEIQRRKFSKNVVNVTLAALQLFVRQPLTTVFRPPPSEGESYAPYYHPATHNLLEEHTVPLIRQIGEELVLLARALGFPDSKDGILASAPDDLVQLARDTYTPPSSFHIASTLVDLLKGQPMEIEVIWGSVVRLAKERGVQMPRVEMVYAIVLILQNQIMATRAM</sequence>
<dbReference type="SUPFAM" id="SSF48179">
    <property type="entry name" value="6-phosphogluconate dehydrogenase C-terminal domain-like"/>
    <property type="match status" value="1"/>
</dbReference>
<dbReference type="InterPro" id="IPR013332">
    <property type="entry name" value="KPR_N"/>
</dbReference>
<dbReference type="EMBL" id="KN880433">
    <property type="protein sequence ID" value="KIY73946.1"/>
    <property type="molecule type" value="Genomic_DNA"/>
</dbReference>
<dbReference type="InterPro" id="IPR013752">
    <property type="entry name" value="KPA_reductase"/>
</dbReference>
<accession>A0A0D7BWD3</accession>
<reference evidence="3 4" key="1">
    <citation type="journal article" date="2015" name="Fungal Genet. Biol.">
        <title>Evolution of novel wood decay mechanisms in Agaricales revealed by the genome sequences of Fistulina hepatica and Cylindrobasidium torrendii.</title>
        <authorList>
            <person name="Floudas D."/>
            <person name="Held B.W."/>
            <person name="Riley R."/>
            <person name="Nagy L.G."/>
            <person name="Koehler G."/>
            <person name="Ransdell A.S."/>
            <person name="Younus H."/>
            <person name="Chow J."/>
            <person name="Chiniquy J."/>
            <person name="Lipzen A."/>
            <person name="Tritt A."/>
            <person name="Sun H."/>
            <person name="Haridas S."/>
            <person name="LaButti K."/>
            <person name="Ohm R.A."/>
            <person name="Kues U."/>
            <person name="Blanchette R.A."/>
            <person name="Grigoriev I.V."/>
            <person name="Minto R.E."/>
            <person name="Hibbett D.S."/>
        </authorList>
    </citation>
    <scope>NUCLEOTIDE SEQUENCE [LARGE SCALE GENOMIC DNA]</scope>
    <source>
        <strain evidence="3 4">FP15055 ss-10</strain>
    </source>
</reference>
<keyword evidence="4" id="KW-1185">Reference proteome</keyword>
<dbReference type="InterPro" id="IPR008927">
    <property type="entry name" value="6-PGluconate_DH-like_C_sf"/>
</dbReference>
<dbReference type="InterPro" id="IPR013328">
    <property type="entry name" value="6PGD_dom2"/>
</dbReference>
<dbReference type="InterPro" id="IPR051402">
    <property type="entry name" value="KPR-Related"/>
</dbReference>
<dbReference type="Gene3D" id="1.10.1040.10">
    <property type="entry name" value="N-(1-d-carboxylethyl)-l-norvaline Dehydrogenase, domain 2"/>
    <property type="match status" value="1"/>
</dbReference>
<dbReference type="Pfam" id="PF08546">
    <property type="entry name" value="ApbA_C"/>
    <property type="match status" value="1"/>
</dbReference>
<gene>
    <name evidence="3" type="ORF">CYLTODRAFT_416594</name>
</gene>
<evidence type="ECO:0000259" key="2">
    <source>
        <dbReference type="Pfam" id="PF08546"/>
    </source>
</evidence>
<protein>
    <submittedName>
        <fullName evidence="3">6-phosphogluconate dehydrogenase C-terminal domain-like protein</fullName>
    </submittedName>
</protein>
<dbReference type="OrthoDB" id="3609at2759"/>
<evidence type="ECO:0000313" key="4">
    <source>
        <dbReference type="Proteomes" id="UP000054007"/>
    </source>
</evidence>
<evidence type="ECO:0000313" key="3">
    <source>
        <dbReference type="EMBL" id="KIY73946.1"/>
    </source>
</evidence>
<feature type="domain" description="Ketopantoate reductase C-terminal" evidence="2">
    <location>
        <begin position="259"/>
        <end position="356"/>
    </location>
</feature>
<dbReference type="GO" id="GO:0005737">
    <property type="term" value="C:cytoplasm"/>
    <property type="evidence" value="ECO:0007669"/>
    <property type="project" value="TreeGrafter"/>
</dbReference>
<dbReference type="Gene3D" id="3.40.50.720">
    <property type="entry name" value="NAD(P)-binding Rossmann-like Domain"/>
    <property type="match status" value="1"/>
</dbReference>
<dbReference type="PANTHER" id="PTHR21708:SF43">
    <property type="entry name" value="KETOPANTOATE REDUCTASE C-TERMINAL DOMAIN-CONTAINING PROTEIN"/>
    <property type="match status" value="1"/>
</dbReference>
<dbReference type="InterPro" id="IPR036291">
    <property type="entry name" value="NAD(P)-bd_dom_sf"/>
</dbReference>
<dbReference type="SUPFAM" id="SSF51735">
    <property type="entry name" value="NAD(P)-binding Rossmann-fold domains"/>
    <property type="match status" value="1"/>
</dbReference>
<dbReference type="Pfam" id="PF02558">
    <property type="entry name" value="ApbA"/>
    <property type="match status" value="1"/>
</dbReference>
<name>A0A0D7BWD3_9AGAR</name>
<dbReference type="AlphaFoldDB" id="A0A0D7BWD3"/>
<organism evidence="3 4">
    <name type="scientific">Cylindrobasidium torrendii FP15055 ss-10</name>
    <dbReference type="NCBI Taxonomy" id="1314674"/>
    <lineage>
        <taxon>Eukaryota</taxon>
        <taxon>Fungi</taxon>
        <taxon>Dikarya</taxon>
        <taxon>Basidiomycota</taxon>
        <taxon>Agaricomycotina</taxon>
        <taxon>Agaricomycetes</taxon>
        <taxon>Agaricomycetidae</taxon>
        <taxon>Agaricales</taxon>
        <taxon>Marasmiineae</taxon>
        <taxon>Physalacriaceae</taxon>
        <taxon>Cylindrobasidium</taxon>
    </lineage>
</organism>
<dbReference type="PANTHER" id="PTHR21708">
    <property type="entry name" value="PROBABLE 2-DEHYDROPANTOATE 2-REDUCTASE"/>
    <property type="match status" value="1"/>
</dbReference>
<dbReference type="Proteomes" id="UP000054007">
    <property type="component" value="Unassembled WGS sequence"/>
</dbReference>
<proteinExistence type="predicted"/>